<evidence type="ECO:0000256" key="1">
    <source>
        <dbReference type="ARBA" id="ARBA00007017"/>
    </source>
</evidence>
<evidence type="ECO:0000256" key="2">
    <source>
        <dbReference type="ARBA" id="ARBA00022705"/>
    </source>
</evidence>
<keyword evidence="2" id="KW-0235">DNA replication</keyword>
<organism evidence="3 4">
    <name type="scientific">Turnera subulata</name>
    <dbReference type="NCBI Taxonomy" id="218843"/>
    <lineage>
        <taxon>Eukaryota</taxon>
        <taxon>Viridiplantae</taxon>
        <taxon>Streptophyta</taxon>
        <taxon>Embryophyta</taxon>
        <taxon>Tracheophyta</taxon>
        <taxon>Spermatophyta</taxon>
        <taxon>Magnoliopsida</taxon>
        <taxon>eudicotyledons</taxon>
        <taxon>Gunneridae</taxon>
        <taxon>Pentapetalae</taxon>
        <taxon>rosids</taxon>
        <taxon>fabids</taxon>
        <taxon>Malpighiales</taxon>
        <taxon>Passifloraceae</taxon>
        <taxon>Turnera</taxon>
    </lineage>
</organism>
<dbReference type="Proteomes" id="UP001141552">
    <property type="component" value="Unassembled WGS sequence"/>
</dbReference>
<reference evidence="3" key="1">
    <citation type="submission" date="2022-02" db="EMBL/GenBank/DDBJ databases">
        <authorList>
            <person name="Henning P.M."/>
            <person name="McCubbin A.G."/>
            <person name="Shore J.S."/>
        </authorList>
    </citation>
    <scope>NUCLEOTIDE SEQUENCE</scope>
    <source>
        <strain evidence="3">F60SS</strain>
        <tissue evidence="3">Leaves</tissue>
    </source>
</reference>
<keyword evidence="4" id="KW-1185">Reference proteome</keyword>
<reference evidence="3" key="2">
    <citation type="journal article" date="2023" name="Plants (Basel)">
        <title>Annotation of the Turnera subulata (Passifloraceae) Draft Genome Reveals the S-Locus Evolved after the Divergence of Turneroideae from Passifloroideae in a Stepwise Manner.</title>
        <authorList>
            <person name="Henning P.M."/>
            <person name="Roalson E.H."/>
            <person name="Mir W."/>
            <person name="McCubbin A.G."/>
            <person name="Shore J.S."/>
        </authorList>
    </citation>
    <scope>NUCLEOTIDE SEQUENCE</scope>
    <source>
        <strain evidence="3">F60SS</strain>
    </source>
</reference>
<dbReference type="EMBL" id="JAKUCV010006794">
    <property type="protein sequence ID" value="KAJ4825852.1"/>
    <property type="molecule type" value="Genomic_DNA"/>
</dbReference>
<dbReference type="AlphaFoldDB" id="A0A9Q0F6V9"/>
<dbReference type="GO" id="GO:0000775">
    <property type="term" value="C:chromosome, centromeric region"/>
    <property type="evidence" value="ECO:0007669"/>
    <property type="project" value="TreeGrafter"/>
</dbReference>
<accession>A0A9Q0F6V9</accession>
<comment type="caution">
    <text evidence="3">The sequence shown here is derived from an EMBL/GenBank/DDBJ whole genome shotgun (WGS) entry which is preliminary data.</text>
</comment>
<comment type="similarity">
    <text evidence="1">Belongs to the DCC1 family.</text>
</comment>
<gene>
    <name evidence="3" type="ORF">Tsubulata_023367</name>
</gene>
<evidence type="ECO:0008006" key="5">
    <source>
        <dbReference type="Google" id="ProtNLM"/>
    </source>
</evidence>
<evidence type="ECO:0000313" key="4">
    <source>
        <dbReference type="Proteomes" id="UP001141552"/>
    </source>
</evidence>
<evidence type="ECO:0000313" key="3">
    <source>
        <dbReference type="EMBL" id="KAJ4825852.1"/>
    </source>
</evidence>
<dbReference type="InterPro" id="IPR019128">
    <property type="entry name" value="Dcc1"/>
</dbReference>
<name>A0A9Q0F6V9_9ROSI</name>
<dbReference type="GO" id="GO:0006260">
    <property type="term" value="P:DNA replication"/>
    <property type="evidence" value="ECO:0007669"/>
    <property type="project" value="UniProtKB-KW"/>
</dbReference>
<protein>
    <recommendedName>
        <fullName evidence="5">Sister chromatid cohesion protein DCC1</fullName>
    </recommendedName>
</protein>
<dbReference type="GO" id="GO:0031390">
    <property type="term" value="C:Ctf18 RFC-like complex"/>
    <property type="evidence" value="ECO:0007669"/>
    <property type="project" value="InterPro"/>
</dbReference>
<dbReference type="GO" id="GO:0034088">
    <property type="term" value="P:maintenance of mitotic sister chromatid cohesion"/>
    <property type="evidence" value="ECO:0007669"/>
    <property type="project" value="TreeGrafter"/>
</dbReference>
<dbReference type="PANTHER" id="PTHR13395:SF6">
    <property type="entry name" value="SISTER CHROMATID COHESION PROTEIN DCC1"/>
    <property type="match status" value="1"/>
</dbReference>
<proteinExistence type="inferred from homology"/>
<dbReference type="GO" id="GO:0000785">
    <property type="term" value="C:chromatin"/>
    <property type="evidence" value="ECO:0007669"/>
    <property type="project" value="TreeGrafter"/>
</dbReference>
<dbReference type="PANTHER" id="PTHR13395">
    <property type="entry name" value="SISTER CHROMATID COHESION PROTEIN DCC1-RELATED"/>
    <property type="match status" value="1"/>
</dbReference>
<dbReference type="Pfam" id="PF09724">
    <property type="entry name" value="Dcc1"/>
    <property type="match status" value="1"/>
</dbReference>
<dbReference type="OrthoDB" id="5199543at2759"/>
<sequence length="399" mass="45257">MEQQLGSSSFQGPEAVLNMQPSSSIGIAYHPLFGSHPDLILLELDDKLLPDLLLHQRVSLRGQPDEDAVLCTQSKTYAIKFVGTSNSALLVPPSHLYQLSQNSQHQEPDTIIPDDGKLIVPIIQVAPGNMELLEVAPRLDKLKLLLSQKPYSYEEALEDMEKDDKTGLYRWPDLVDMVQASNGELENGLMALSALEIDGYWRIVDEEYMDMILRMLLQNSILNEWSLDELDEDEVVSVLVADGFPCNIARHCLHVYGSKVVDGTVGRNAWRLDARRVGVHFARAILRSGKMKMDNFMEEWLRKIPEGMNVSFSMLEGEVLTDKFGVETWVYAFRVSSLPSTPAERFAMLFRERSRWEWKDLEPYIRDLKVPGLSSEGLLLKYTRRTQPTADAEPVFSAR</sequence>